<dbReference type="EMBL" id="QJKJ01011375">
    <property type="protein sequence ID" value="RDX71331.1"/>
    <property type="molecule type" value="Genomic_DNA"/>
</dbReference>
<proteinExistence type="predicted"/>
<protein>
    <recommendedName>
        <fullName evidence="1">RNase H type-1 domain-containing protein</fullName>
    </recommendedName>
</protein>
<dbReference type="GO" id="GO:0004523">
    <property type="term" value="F:RNA-DNA hybrid ribonuclease activity"/>
    <property type="evidence" value="ECO:0007669"/>
    <property type="project" value="InterPro"/>
</dbReference>
<dbReference type="InterPro" id="IPR002156">
    <property type="entry name" value="RNaseH_domain"/>
</dbReference>
<accession>A0A371EZ94</accession>
<evidence type="ECO:0000313" key="2">
    <source>
        <dbReference type="EMBL" id="RDX71331.1"/>
    </source>
</evidence>
<organism evidence="2 3">
    <name type="scientific">Mucuna pruriens</name>
    <name type="common">Velvet bean</name>
    <name type="synonym">Dolichos pruriens</name>
    <dbReference type="NCBI Taxonomy" id="157652"/>
    <lineage>
        <taxon>Eukaryota</taxon>
        <taxon>Viridiplantae</taxon>
        <taxon>Streptophyta</taxon>
        <taxon>Embryophyta</taxon>
        <taxon>Tracheophyta</taxon>
        <taxon>Spermatophyta</taxon>
        <taxon>Magnoliopsida</taxon>
        <taxon>eudicotyledons</taxon>
        <taxon>Gunneridae</taxon>
        <taxon>Pentapetalae</taxon>
        <taxon>rosids</taxon>
        <taxon>fabids</taxon>
        <taxon>Fabales</taxon>
        <taxon>Fabaceae</taxon>
        <taxon>Papilionoideae</taxon>
        <taxon>50 kb inversion clade</taxon>
        <taxon>NPAAA clade</taxon>
        <taxon>indigoferoid/millettioid clade</taxon>
        <taxon>Phaseoleae</taxon>
        <taxon>Mucuna</taxon>
    </lineage>
</organism>
<dbReference type="InterPro" id="IPR053151">
    <property type="entry name" value="RNase_H-like"/>
</dbReference>
<name>A0A371EZ94_MUCPR</name>
<dbReference type="PANTHER" id="PTHR47723:SF19">
    <property type="entry name" value="POLYNUCLEOTIDYL TRANSFERASE, RIBONUCLEASE H-LIKE SUPERFAMILY PROTEIN"/>
    <property type="match status" value="1"/>
</dbReference>
<dbReference type="OrthoDB" id="1391789at2759"/>
<dbReference type="PANTHER" id="PTHR47723">
    <property type="entry name" value="OS05G0353850 PROTEIN"/>
    <property type="match status" value="1"/>
</dbReference>
<dbReference type="AlphaFoldDB" id="A0A371EZ94"/>
<keyword evidence="3" id="KW-1185">Reference proteome</keyword>
<dbReference type="InterPro" id="IPR036397">
    <property type="entry name" value="RNaseH_sf"/>
</dbReference>
<reference evidence="2" key="1">
    <citation type="submission" date="2018-05" db="EMBL/GenBank/DDBJ databases">
        <title>Draft genome of Mucuna pruriens seed.</title>
        <authorList>
            <person name="Nnadi N.E."/>
            <person name="Vos R."/>
            <person name="Hasami M.H."/>
            <person name="Devisetty U.K."/>
            <person name="Aguiy J.C."/>
        </authorList>
    </citation>
    <scope>NUCLEOTIDE SEQUENCE [LARGE SCALE GENOMIC DNA]</scope>
    <source>
        <strain evidence="2">JCA_2017</strain>
    </source>
</reference>
<evidence type="ECO:0000259" key="1">
    <source>
        <dbReference type="Pfam" id="PF13456"/>
    </source>
</evidence>
<sequence>MRGMMGLLSRRSLRVHQQSWSGERRKGVHWRFGGLIFLVDSLIDCPYAKSVWYKLVDLHLPAILFCYMDVFNWVAHNLRPCMPSSRNWHLIFGVTVDVLWRLRNDMIFPTRNYLLTKKVTSSEFIGWNPPPSDWVCDASITSGGVLRNDAGNFYWDIVLLPIMGYFPLTPFDLESKIIIESDSLSAVHMVNQGCSSSHPASPLVTKIRQLMALAEHVQCNHARIEANQGADSLTNLALFPYLSLTFWI</sequence>
<gene>
    <name evidence="2" type="ORF">CR513_49339</name>
</gene>
<comment type="caution">
    <text evidence="2">The sequence shown here is derived from an EMBL/GenBank/DDBJ whole genome shotgun (WGS) entry which is preliminary data.</text>
</comment>
<dbReference type="Pfam" id="PF13456">
    <property type="entry name" value="RVT_3"/>
    <property type="match status" value="1"/>
</dbReference>
<evidence type="ECO:0000313" key="3">
    <source>
        <dbReference type="Proteomes" id="UP000257109"/>
    </source>
</evidence>
<feature type="non-terminal residue" evidence="2">
    <location>
        <position position="1"/>
    </location>
</feature>
<dbReference type="CDD" id="cd06222">
    <property type="entry name" value="RNase_H_like"/>
    <property type="match status" value="1"/>
</dbReference>
<dbReference type="STRING" id="157652.A0A371EZ94"/>
<dbReference type="Proteomes" id="UP000257109">
    <property type="component" value="Unassembled WGS sequence"/>
</dbReference>
<dbReference type="InterPro" id="IPR044730">
    <property type="entry name" value="RNase_H-like_dom_plant"/>
</dbReference>
<feature type="non-terminal residue" evidence="2">
    <location>
        <position position="248"/>
    </location>
</feature>
<dbReference type="GO" id="GO:0003676">
    <property type="term" value="F:nucleic acid binding"/>
    <property type="evidence" value="ECO:0007669"/>
    <property type="project" value="InterPro"/>
</dbReference>
<feature type="domain" description="RNase H type-1" evidence="1">
    <location>
        <begin position="176"/>
        <end position="236"/>
    </location>
</feature>
<dbReference type="Gene3D" id="3.30.420.10">
    <property type="entry name" value="Ribonuclease H-like superfamily/Ribonuclease H"/>
    <property type="match status" value="1"/>
</dbReference>